<name>A0AA40C7H9_9PEZI</name>
<proteinExistence type="predicted"/>
<keyword evidence="3" id="KW-1185">Reference proteome</keyword>
<feature type="region of interest" description="Disordered" evidence="1">
    <location>
        <begin position="179"/>
        <end position="239"/>
    </location>
</feature>
<feature type="region of interest" description="Disordered" evidence="1">
    <location>
        <begin position="13"/>
        <end position="39"/>
    </location>
</feature>
<feature type="compositionally biased region" description="Polar residues" evidence="1">
    <location>
        <begin position="19"/>
        <end position="34"/>
    </location>
</feature>
<comment type="caution">
    <text evidence="2">The sequence shown here is derived from an EMBL/GenBank/DDBJ whole genome shotgun (WGS) entry which is preliminary data.</text>
</comment>
<accession>A0AA40C7H9</accession>
<evidence type="ECO:0000313" key="2">
    <source>
        <dbReference type="EMBL" id="KAK0628057.1"/>
    </source>
</evidence>
<organism evidence="2 3">
    <name type="scientific">Lasiodiplodia hormozganensis</name>
    <dbReference type="NCBI Taxonomy" id="869390"/>
    <lineage>
        <taxon>Eukaryota</taxon>
        <taxon>Fungi</taxon>
        <taxon>Dikarya</taxon>
        <taxon>Ascomycota</taxon>
        <taxon>Pezizomycotina</taxon>
        <taxon>Dothideomycetes</taxon>
        <taxon>Dothideomycetes incertae sedis</taxon>
        <taxon>Botryosphaeriales</taxon>
        <taxon>Botryosphaeriaceae</taxon>
        <taxon>Lasiodiplodia</taxon>
    </lineage>
</organism>
<protein>
    <submittedName>
        <fullName evidence="2">Uncharacterized protein</fullName>
    </submittedName>
</protein>
<evidence type="ECO:0000313" key="3">
    <source>
        <dbReference type="Proteomes" id="UP001175001"/>
    </source>
</evidence>
<dbReference type="Proteomes" id="UP001175001">
    <property type="component" value="Unassembled WGS sequence"/>
</dbReference>
<sequence>MLHCRIRAQSMITSMRKGQPTNRSYQFSQQQSPKLSLPPSAYQSYQSFAGLGHDASSALTPTFDSSNTAQGYLSPTHQQQFARQPDISNSAFLHGQGLPSNHPSPQFGAQGSNIYSQDLFAQNITAPDSQAFNSPFLASGADNQGSSMYLPNFDYDQPTPNFDNRQVEGSADRNKLMNAASAPTNMPTPVNPGAYLSRSSPKPSGALNWRSFLDDDGLATPDGRWYEPPKHPHLTSRQH</sequence>
<dbReference type="AlphaFoldDB" id="A0AA40C7H9"/>
<dbReference type="EMBL" id="JAUJDW010000130">
    <property type="protein sequence ID" value="KAK0628057.1"/>
    <property type="molecule type" value="Genomic_DNA"/>
</dbReference>
<evidence type="ECO:0000256" key="1">
    <source>
        <dbReference type="SAM" id="MobiDB-lite"/>
    </source>
</evidence>
<reference evidence="2" key="1">
    <citation type="submission" date="2023-06" db="EMBL/GenBank/DDBJ databases">
        <title>Multi-omics analyses reveal the molecular pathogenesis toolkit of Lasiodiplodia hormozganensis, a cross-kingdom pathogen.</title>
        <authorList>
            <person name="Felix C."/>
            <person name="Meneses R."/>
            <person name="Goncalves M.F.M."/>
            <person name="Tilleman L."/>
            <person name="Duarte A.S."/>
            <person name="Jorrin-Novo J.V."/>
            <person name="Van De Peer Y."/>
            <person name="Deforce D."/>
            <person name="Van Nieuwerburgh F."/>
            <person name="Esteves A.C."/>
            <person name="Alves A."/>
        </authorList>
    </citation>
    <scope>NUCLEOTIDE SEQUENCE</scope>
    <source>
        <strain evidence="2">CBS 339.90</strain>
    </source>
</reference>
<gene>
    <name evidence="2" type="ORF">DIS24_g10853</name>
</gene>